<evidence type="ECO:0000259" key="7">
    <source>
        <dbReference type="Pfam" id="PF00892"/>
    </source>
</evidence>
<feature type="transmembrane region" description="Helical" evidence="6">
    <location>
        <begin position="250"/>
        <end position="270"/>
    </location>
</feature>
<reference evidence="8 9" key="1">
    <citation type="journal article" date="2016" name="Genome Announc.">
        <title>Complete Genome Sequence of Aurantimicrobium minutum Type Strain KNCT, a Planktonic Ultramicrobacterium Isolated from River Water.</title>
        <authorList>
            <person name="Nakai R."/>
            <person name="Fujisawa T."/>
            <person name="Nakamura Y."/>
            <person name="Nishide H."/>
            <person name="Uchiyama I."/>
            <person name="Baba T."/>
            <person name="Toyoda A."/>
            <person name="Fujiyama A."/>
            <person name="Naganuma T."/>
            <person name="Niki H."/>
        </authorList>
    </citation>
    <scope>NUCLEOTIDE SEQUENCE [LARGE SCALE GENOMIC DNA]</scope>
    <source>
        <strain evidence="8 9">KNC</strain>
    </source>
</reference>
<dbReference type="OrthoDB" id="154915at2"/>
<proteinExistence type="inferred from homology"/>
<dbReference type="InterPro" id="IPR037185">
    <property type="entry name" value="EmrE-like"/>
</dbReference>
<feature type="transmembrane region" description="Helical" evidence="6">
    <location>
        <begin position="89"/>
        <end position="109"/>
    </location>
</feature>
<accession>A0A173LXS6</accession>
<dbReference type="GO" id="GO:0016020">
    <property type="term" value="C:membrane"/>
    <property type="evidence" value="ECO:0007669"/>
    <property type="project" value="UniProtKB-SubCell"/>
</dbReference>
<feature type="transmembrane region" description="Helical" evidence="6">
    <location>
        <begin position="276"/>
        <end position="292"/>
    </location>
</feature>
<dbReference type="Gene3D" id="1.10.3730.20">
    <property type="match status" value="1"/>
</dbReference>
<dbReference type="PANTHER" id="PTHR32322:SF2">
    <property type="entry name" value="EAMA DOMAIN-CONTAINING PROTEIN"/>
    <property type="match status" value="1"/>
</dbReference>
<dbReference type="GeneID" id="80451962"/>
<keyword evidence="3 6" id="KW-0812">Transmembrane</keyword>
<protein>
    <recommendedName>
        <fullName evidence="7">EamA domain-containing protein</fullName>
    </recommendedName>
</protein>
<keyword evidence="4 6" id="KW-1133">Transmembrane helix</keyword>
<evidence type="ECO:0000256" key="5">
    <source>
        <dbReference type="ARBA" id="ARBA00023136"/>
    </source>
</evidence>
<feature type="transmembrane region" description="Helical" evidence="6">
    <location>
        <begin position="145"/>
        <end position="164"/>
    </location>
</feature>
<dbReference type="EMBL" id="AP017457">
    <property type="protein sequence ID" value="BAU99311.1"/>
    <property type="molecule type" value="Genomic_DNA"/>
</dbReference>
<evidence type="ECO:0000256" key="4">
    <source>
        <dbReference type="ARBA" id="ARBA00022989"/>
    </source>
</evidence>
<dbReference type="RefSeq" id="WP_096381556.1">
    <property type="nucleotide sequence ID" value="NZ_AP017457.1"/>
</dbReference>
<dbReference type="InterPro" id="IPR050638">
    <property type="entry name" value="AA-Vitamin_Transporters"/>
</dbReference>
<evidence type="ECO:0000313" key="9">
    <source>
        <dbReference type="Proteomes" id="UP000243847"/>
    </source>
</evidence>
<dbReference type="Pfam" id="PF00892">
    <property type="entry name" value="EamA"/>
    <property type="match status" value="2"/>
</dbReference>
<dbReference type="PANTHER" id="PTHR32322">
    <property type="entry name" value="INNER MEMBRANE TRANSPORTER"/>
    <property type="match status" value="1"/>
</dbReference>
<feature type="domain" description="EamA" evidence="7">
    <location>
        <begin position="146"/>
        <end position="291"/>
    </location>
</feature>
<evidence type="ECO:0000256" key="2">
    <source>
        <dbReference type="ARBA" id="ARBA00007362"/>
    </source>
</evidence>
<organism evidence="8 9">
    <name type="scientific">Aurantimicrobium minutum</name>
    <dbReference type="NCBI Taxonomy" id="708131"/>
    <lineage>
        <taxon>Bacteria</taxon>
        <taxon>Bacillati</taxon>
        <taxon>Actinomycetota</taxon>
        <taxon>Actinomycetes</taxon>
        <taxon>Micrococcales</taxon>
        <taxon>Microbacteriaceae</taxon>
        <taxon>Aurantimicrobium</taxon>
    </lineage>
</organism>
<feature type="transmembrane region" description="Helical" evidence="6">
    <location>
        <begin position="171"/>
        <end position="192"/>
    </location>
</feature>
<feature type="domain" description="EamA" evidence="7">
    <location>
        <begin position="1"/>
        <end position="135"/>
    </location>
</feature>
<feature type="transmembrane region" description="Helical" evidence="6">
    <location>
        <begin position="64"/>
        <end position="83"/>
    </location>
</feature>
<evidence type="ECO:0000256" key="6">
    <source>
        <dbReference type="SAM" id="Phobius"/>
    </source>
</evidence>
<evidence type="ECO:0000256" key="1">
    <source>
        <dbReference type="ARBA" id="ARBA00004141"/>
    </source>
</evidence>
<feature type="transmembrane region" description="Helical" evidence="6">
    <location>
        <begin position="212"/>
        <end position="238"/>
    </location>
</feature>
<dbReference type="InterPro" id="IPR000620">
    <property type="entry name" value="EamA_dom"/>
</dbReference>
<feature type="transmembrane region" description="Helical" evidence="6">
    <location>
        <begin position="121"/>
        <end position="139"/>
    </location>
</feature>
<keyword evidence="5 6" id="KW-0472">Membrane</keyword>
<feature type="transmembrane region" description="Helical" evidence="6">
    <location>
        <begin position="35"/>
        <end position="52"/>
    </location>
</feature>
<comment type="subcellular location">
    <subcellularLocation>
        <location evidence="1">Membrane</location>
        <topology evidence="1">Multi-pass membrane protein</topology>
    </subcellularLocation>
</comment>
<evidence type="ECO:0000256" key="3">
    <source>
        <dbReference type="ARBA" id="ARBA00022692"/>
    </source>
</evidence>
<dbReference type="KEGG" id="amin:AUMI_17690"/>
<dbReference type="SUPFAM" id="SSF103481">
    <property type="entry name" value="Multidrug resistance efflux transporter EmrE"/>
    <property type="match status" value="2"/>
</dbReference>
<sequence>MGYIIGFLAAILFGSNGSVVKLVLSEGVTAAQMTFFRATATMIIAGIVLLFTDRSAFKITFKQLLTMAALGVFGVAMLQWFYALAIARIPVGIALLFEYLAVLAVAVIARFVFKEKVRARLWAAIALVLVGLAVVAEVWNSSVDGLGMIFALIAAAAYTVYFLIGEQALKGMNVLGMTFWAMLFASLFWAFFSGWQNMDYSVFAHQISLSGSLAAIYVPLWVPFLWAITMGSFVAFYLSFKALSLLKATSAGIIASSEVIFAFIVAWLWLGEALSFIQIIGALIVTAGIVLAQTSRQGKVVMDLDLAATTGTVPVTKNKFQP</sequence>
<name>A0A173LXS6_9MICO</name>
<evidence type="ECO:0000313" key="8">
    <source>
        <dbReference type="EMBL" id="BAU99311.1"/>
    </source>
</evidence>
<comment type="similarity">
    <text evidence="2">Belongs to the EamA transporter family.</text>
</comment>
<dbReference type="AlphaFoldDB" id="A0A173LXS6"/>
<dbReference type="Proteomes" id="UP000243847">
    <property type="component" value="Chromosome sequence1"/>
</dbReference>
<gene>
    <name evidence="8" type="ORF">AUMI_17690</name>
</gene>